<dbReference type="EMBL" id="MLHQ01000011">
    <property type="protein sequence ID" value="OOF58901.1"/>
    <property type="molecule type" value="Genomic_DNA"/>
</dbReference>
<feature type="domain" description="Bacteriophage CI repressor N-terminal" evidence="1">
    <location>
        <begin position="14"/>
        <end position="78"/>
    </location>
</feature>
<dbReference type="Gene3D" id="2.10.109.10">
    <property type="entry name" value="Umud Fragment, subunit A"/>
    <property type="match status" value="1"/>
</dbReference>
<gene>
    <name evidence="3" type="ORF">BKL49_05000</name>
</gene>
<dbReference type="InterPro" id="IPR010744">
    <property type="entry name" value="Phage_CI_N"/>
</dbReference>
<organism evidence="3 4">
    <name type="scientific">Rodentibacter myodis</name>
    <dbReference type="NCBI Taxonomy" id="1907939"/>
    <lineage>
        <taxon>Bacteria</taxon>
        <taxon>Pseudomonadati</taxon>
        <taxon>Pseudomonadota</taxon>
        <taxon>Gammaproteobacteria</taxon>
        <taxon>Pasteurellales</taxon>
        <taxon>Pasteurellaceae</taxon>
        <taxon>Rodentibacter</taxon>
    </lineage>
</organism>
<dbReference type="Gene3D" id="1.10.260.40">
    <property type="entry name" value="lambda repressor-like DNA-binding domains"/>
    <property type="match status" value="1"/>
</dbReference>
<evidence type="ECO:0000313" key="3">
    <source>
        <dbReference type="EMBL" id="OOF58901.1"/>
    </source>
</evidence>
<dbReference type="AlphaFoldDB" id="A0A1V3JQG5"/>
<name>A0A1V3JQG5_9PAST</name>
<protein>
    <submittedName>
        <fullName evidence="3">Repressor</fullName>
    </submittedName>
</protein>
<dbReference type="STRING" id="1907939.BKL49_05000"/>
<proteinExistence type="predicted"/>
<evidence type="ECO:0000259" key="1">
    <source>
        <dbReference type="Pfam" id="PF07022"/>
    </source>
</evidence>
<dbReference type="InterPro" id="IPR010982">
    <property type="entry name" value="Lambda_DNA-bd_dom_sf"/>
</dbReference>
<dbReference type="GO" id="GO:0051259">
    <property type="term" value="P:protein complex oligomerization"/>
    <property type="evidence" value="ECO:0007669"/>
    <property type="project" value="InterPro"/>
</dbReference>
<dbReference type="RefSeq" id="WP_077423531.1">
    <property type="nucleotide sequence ID" value="NZ_MLHQ01000011.1"/>
</dbReference>
<feature type="domain" description="Bacteriophage CI repressor C-terminal" evidence="2">
    <location>
        <begin position="120"/>
        <end position="190"/>
    </location>
</feature>
<comment type="caution">
    <text evidence="3">The sequence shown here is derived from an EMBL/GenBank/DDBJ whole genome shotgun (WGS) entry which is preliminary data.</text>
</comment>
<keyword evidence="4" id="KW-1185">Reference proteome</keyword>
<sequence length="196" mass="22244">MSNELNFDLIGGKEVINRIVKAYGFANRRLLAEHLGMPHSTFGTWASRGFFPAELVIRCVKETGARLDYVAFGEEPIFDNSMDLKYFHSIKLENGKSFIMGNKPFLLPYLPNLDSRESYDKVFSVEEDNKTYFATSDYGNLVDGDYFVIVENSHLIRYITVLPAGKIRVDGGKFSFECELSDIDVVGKVILKMEKV</sequence>
<dbReference type="Proteomes" id="UP000188602">
    <property type="component" value="Unassembled WGS sequence"/>
</dbReference>
<dbReference type="GO" id="GO:0003677">
    <property type="term" value="F:DNA binding"/>
    <property type="evidence" value="ECO:0007669"/>
    <property type="project" value="InterPro"/>
</dbReference>
<evidence type="ECO:0000259" key="2">
    <source>
        <dbReference type="Pfam" id="PF16452"/>
    </source>
</evidence>
<dbReference type="InterPro" id="IPR032499">
    <property type="entry name" value="Phage_CI_C"/>
</dbReference>
<accession>A0A1V3JQG5</accession>
<reference evidence="3 4" key="1">
    <citation type="submission" date="2016-10" db="EMBL/GenBank/DDBJ databases">
        <title>Rodentibacter gen. nov. and new species.</title>
        <authorList>
            <person name="Christensen H."/>
        </authorList>
    </citation>
    <scope>NUCLEOTIDE SEQUENCE [LARGE SCALE GENOMIC DNA]</scope>
    <source>
        <strain evidence="3 4">Ac151</strain>
    </source>
</reference>
<evidence type="ECO:0000313" key="4">
    <source>
        <dbReference type="Proteomes" id="UP000188602"/>
    </source>
</evidence>
<dbReference type="Pfam" id="PF07022">
    <property type="entry name" value="Phage_CI_repr"/>
    <property type="match status" value="1"/>
</dbReference>
<dbReference type="Pfam" id="PF16452">
    <property type="entry name" value="Phage_CI_C"/>
    <property type="match status" value="1"/>
</dbReference>
<dbReference type="GO" id="GO:0045892">
    <property type="term" value="P:negative regulation of DNA-templated transcription"/>
    <property type="evidence" value="ECO:0007669"/>
    <property type="project" value="InterPro"/>
</dbReference>
<dbReference type="OrthoDB" id="7067028at2"/>